<dbReference type="EMBL" id="JAHFXS010000235">
    <property type="protein sequence ID" value="KAG9987308.1"/>
    <property type="molecule type" value="Genomic_DNA"/>
</dbReference>
<sequence length="194" mass="22587">MSADAVDADLRTAFERYRSRVAQLNRNNLAILIEGQLVSPDSTDHGKVELVLDEEWNLYDCMSLYEMIKMPKDLYATLSDGTKPALPEDRRTQLVAQLEEDLQDRVPSNFRPLRLPNDFKQLYVPHAFDGLEVVCENLKNHPADQMIKESCLDYLNYKVADNPTKTWKRKWAARLGYDQDPEVYEDVRELLDRH</sequence>
<dbReference type="AlphaFoldDB" id="A0A9P8G2A1"/>
<feature type="non-terminal residue" evidence="1">
    <location>
        <position position="194"/>
    </location>
</feature>
<organism evidence="1 2">
    <name type="scientific">Aureobasidium melanogenum</name>
    <name type="common">Aureobasidium pullulans var. melanogenum</name>
    <dbReference type="NCBI Taxonomy" id="46634"/>
    <lineage>
        <taxon>Eukaryota</taxon>
        <taxon>Fungi</taxon>
        <taxon>Dikarya</taxon>
        <taxon>Ascomycota</taxon>
        <taxon>Pezizomycotina</taxon>
        <taxon>Dothideomycetes</taxon>
        <taxon>Dothideomycetidae</taxon>
        <taxon>Dothideales</taxon>
        <taxon>Saccotheciaceae</taxon>
        <taxon>Aureobasidium</taxon>
    </lineage>
</organism>
<gene>
    <name evidence="1" type="ORF">KCU98_g3430</name>
</gene>
<reference evidence="1" key="2">
    <citation type="submission" date="2021-08" db="EMBL/GenBank/DDBJ databases">
        <authorList>
            <person name="Gostincar C."/>
            <person name="Sun X."/>
            <person name="Song Z."/>
            <person name="Gunde-Cimerman N."/>
        </authorList>
    </citation>
    <scope>NUCLEOTIDE SEQUENCE</scope>
    <source>
        <strain evidence="1">EXF-9298</strain>
    </source>
</reference>
<proteinExistence type="predicted"/>
<evidence type="ECO:0000313" key="2">
    <source>
        <dbReference type="Proteomes" id="UP000729357"/>
    </source>
</evidence>
<evidence type="ECO:0000313" key="1">
    <source>
        <dbReference type="EMBL" id="KAG9987308.1"/>
    </source>
</evidence>
<accession>A0A9P8G2A1</accession>
<dbReference type="Proteomes" id="UP000729357">
    <property type="component" value="Unassembled WGS sequence"/>
</dbReference>
<reference evidence="1" key="1">
    <citation type="journal article" date="2021" name="J Fungi (Basel)">
        <title>Virulence traits and population genomics of the black yeast Aureobasidium melanogenum.</title>
        <authorList>
            <person name="Cernosa A."/>
            <person name="Sun X."/>
            <person name="Gostincar C."/>
            <person name="Fang C."/>
            <person name="Gunde-Cimerman N."/>
            <person name="Song Z."/>
        </authorList>
    </citation>
    <scope>NUCLEOTIDE SEQUENCE</scope>
    <source>
        <strain evidence="1">EXF-9298</strain>
    </source>
</reference>
<name>A0A9P8G2A1_AURME</name>
<protein>
    <submittedName>
        <fullName evidence="1">Uncharacterized protein</fullName>
    </submittedName>
</protein>
<keyword evidence="2" id="KW-1185">Reference proteome</keyword>
<comment type="caution">
    <text evidence="1">The sequence shown here is derived from an EMBL/GenBank/DDBJ whole genome shotgun (WGS) entry which is preliminary data.</text>
</comment>